<protein>
    <submittedName>
        <fullName evidence="1">Uncharacterized protein</fullName>
    </submittedName>
</protein>
<dbReference type="EMBL" id="BK015711">
    <property type="protein sequence ID" value="DAE21324.1"/>
    <property type="molecule type" value="Genomic_DNA"/>
</dbReference>
<organism evidence="1">
    <name type="scientific">Siphoviridae sp. ctE6L85</name>
    <dbReference type="NCBI Taxonomy" id="2826202"/>
    <lineage>
        <taxon>Viruses</taxon>
        <taxon>Duplodnaviria</taxon>
        <taxon>Heunggongvirae</taxon>
        <taxon>Uroviricota</taxon>
        <taxon>Caudoviricetes</taxon>
    </lineage>
</organism>
<accession>A0A8S5QRR4</accession>
<evidence type="ECO:0000313" key="1">
    <source>
        <dbReference type="EMBL" id="DAE21324.1"/>
    </source>
</evidence>
<reference evidence="1" key="1">
    <citation type="journal article" date="2021" name="Proc. Natl. Acad. Sci. U.S.A.">
        <title>A Catalog of Tens of Thousands of Viruses from Human Metagenomes Reveals Hidden Associations with Chronic Diseases.</title>
        <authorList>
            <person name="Tisza M.J."/>
            <person name="Buck C.B."/>
        </authorList>
    </citation>
    <scope>NUCLEOTIDE SEQUENCE</scope>
    <source>
        <strain evidence="1">CtE6L85</strain>
    </source>
</reference>
<sequence length="67" mass="7856">MPKAMDIRQEIGKRISTTYLVCQVISFTKPTQITTINLNLYKRYSYTQLTQLAADELLLIQTRHHLM</sequence>
<proteinExistence type="predicted"/>
<name>A0A8S5QRR4_9CAUD</name>